<feature type="region of interest" description="Disordered" evidence="1">
    <location>
        <begin position="1"/>
        <end position="20"/>
    </location>
</feature>
<accession>A0ABR9W1J4</accession>
<evidence type="ECO:0000256" key="1">
    <source>
        <dbReference type="SAM" id="MobiDB-lite"/>
    </source>
</evidence>
<proteinExistence type="predicted"/>
<dbReference type="RefSeq" id="WP_193866037.1">
    <property type="nucleotide sequence ID" value="NZ_JADEYR010000008.1"/>
</dbReference>
<reference evidence="2 3" key="1">
    <citation type="submission" date="2020-10" db="EMBL/GenBank/DDBJ databases">
        <title>Draft genome and description of Brachybacterium epidermidis sp nov.</title>
        <authorList>
            <person name="Boxberger M."/>
            <person name="La Scola B."/>
        </authorList>
    </citation>
    <scope>NUCLEOTIDE SEQUENCE [LARGE SCALE GENOMIC DNA]</scope>
    <source>
        <strain evidence="2 3">Marseille-Q2903</strain>
    </source>
</reference>
<sequence length="73" mass="8199">MFTMVLRDRSISSRPTTNPGEQVVEVRCGARAHVTGEVLGQQAERERRMIGAQQRQYALVREQGTVLERAGET</sequence>
<dbReference type="EMBL" id="JADEYR010000008">
    <property type="protein sequence ID" value="MBE9404292.1"/>
    <property type="molecule type" value="Genomic_DNA"/>
</dbReference>
<name>A0ABR9W1J4_9MICO</name>
<comment type="caution">
    <text evidence="2">The sequence shown here is derived from an EMBL/GenBank/DDBJ whole genome shotgun (WGS) entry which is preliminary data.</text>
</comment>
<protein>
    <submittedName>
        <fullName evidence="2">Uncharacterized protein</fullName>
    </submittedName>
</protein>
<evidence type="ECO:0000313" key="2">
    <source>
        <dbReference type="EMBL" id="MBE9404292.1"/>
    </source>
</evidence>
<feature type="compositionally biased region" description="Basic and acidic residues" evidence="1">
    <location>
        <begin position="1"/>
        <end position="11"/>
    </location>
</feature>
<evidence type="ECO:0000313" key="3">
    <source>
        <dbReference type="Proteomes" id="UP000644727"/>
    </source>
</evidence>
<organism evidence="2 3">
    <name type="scientific">Brachybacterium epidermidis</name>
    <dbReference type="NCBI Taxonomy" id="2781983"/>
    <lineage>
        <taxon>Bacteria</taxon>
        <taxon>Bacillati</taxon>
        <taxon>Actinomycetota</taxon>
        <taxon>Actinomycetes</taxon>
        <taxon>Micrococcales</taxon>
        <taxon>Dermabacteraceae</taxon>
        <taxon>Brachybacterium</taxon>
    </lineage>
</organism>
<dbReference type="Proteomes" id="UP000644727">
    <property type="component" value="Unassembled WGS sequence"/>
</dbReference>
<gene>
    <name evidence="2" type="ORF">IOE58_08880</name>
</gene>
<keyword evidence="3" id="KW-1185">Reference proteome</keyword>